<sequence length="265" mass="29254">MEPEQILLIKQAEEPVEFQRIRSEAVKPARRATNGGVARDGGLAALDFGERWRRHEEREVEGAGRGLEARWSERWGSDGPRCGAGGGERRNFAIGTGRKVRVIRGRCWVREGDGYTGDRCRRCRRCCFRRILARCHWSNCTPGDHVRSTVLKCEINEFKDLQLAGKGGGLGRASSPIPNLAIPSSRPSGSGGAACGLWSWWWAWRRSVPCARRGAAGRNPWRRAANARVGGAAARRRDAGAAARRSNRHWLSSAGSKAETATNRD</sequence>
<proteinExistence type="predicted"/>
<reference evidence="2" key="2">
    <citation type="submission" date="2018-05" db="EMBL/GenBank/DDBJ databases">
        <title>OgluRS3 (Oryza glumaepatula Reference Sequence Version 3).</title>
        <authorList>
            <person name="Zhang J."/>
            <person name="Kudrna D."/>
            <person name="Lee S."/>
            <person name="Talag J."/>
            <person name="Welchert J."/>
            <person name="Wing R.A."/>
        </authorList>
    </citation>
    <scope>NUCLEOTIDE SEQUENCE [LARGE SCALE GENOMIC DNA]</scope>
</reference>
<dbReference type="AlphaFoldDB" id="A0A0D9ZWM1"/>
<reference evidence="2" key="1">
    <citation type="submission" date="2015-04" db="UniProtKB">
        <authorList>
            <consortium name="EnsemblPlants"/>
        </authorList>
    </citation>
    <scope>IDENTIFICATION</scope>
</reference>
<evidence type="ECO:0000313" key="3">
    <source>
        <dbReference type="Proteomes" id="UP000026961"/>
    </source>
</evidence>
<keyword evidence="3" id="KW-1185">Reference proteome</keyword>
<dbReference type="Proteomes" id="UP000026961">
    <property type="component" value="Chromosome 5"/>
</dbReference>
<accession>A0A0D9ZWM1</accession>
<evidence type="ECO:0000313" key="2">
    <source>
        <dbReference type="EnsemblPlants" id="OGLUM05G10160.1"/>
    </source>
</evidence>
<protein>
    <submittedName>
        <fullName evidence="2">Uncharacterized protein</fullName>
    </submittedName>
</protein>
<feature type="compositionally biased region" description="Polar residues" evidence="1">
    <location>
        <begin position="249"/>
        <end position="265"/>
    </location>
</feature>
<dbReference type="Gramene" id="OGLUM05G10160.1">
    <property type="protein sequence ID" value="OGLUM05G10160.1"/>
    <property type="gene ID" value="OGLUM05G10160"/>
</dbReference>
<dbReference type="HOGENOM" id="CLU_1051188_0_0_1"/>
<dbReference type="EnsemblPlants" id="OGLUM05G10160.1">
    <property type="protein sequence ID" value="OGLUM05G10160.1"/>
    <property type="gene ID" value="OGLUM05G10160"/>
</dbReference>
<evidence type="ECO:0000256" key="1">
    <source>
        <dbReference type="SAM" id="MobiDB-lite"/>
    </source>
</evidence>
<organism evidence="2">
    <name type="scientific">Oryza glumipatula</name>
    <dbReference type="NCBI Taxonomy" id="40148"/>
    <lineage>
        <taxon>Eukaryota</taxon>
        <taxon>Viridiplantae</taxon>
        <taxon>Streptophyta</taxon>
        <taxon>Embryophyta</taxon>
        <taxon>Tracheophyta</taxon>
        <taxon>Spermatophyta</taxon>
        <taxon>Magnoliopsida</taxon>
        <taxon>Liliopsida</taxon>
        <taxon>Poales</taxon>
        <taxon>Poaceae</taxon>
        <taxon>BOP clade</taxon>
        <taxon>Oryzoideae</taxon>
        <taxon>Oryzeae</taxon>
        <taxon>Oryzinae</taxon>
        <taxon>Oryza</taxon>
    </lineage>
</organism>
<feature type="region of interest" description="Disordered" evidence="1">
    <location>
        <begin position="228"/>
        <end position="265"/>
    </location>
</feature>
<name>A0A0D9ZWM1_9ORYZ</name>